<comment type="caution">
    <text evidence="2">The sequence shown here is derived from an EMBL/GenBank/DDBJ whole genome shotgun (WGS) entry which is preliminary data.</text>
</comment>
<sequence length="307" mass="31723">MTSINSFYRDPNAAANATRLFSNITTQASQANQTFQSPLTVQSPKTSDEDMGFTSRQRALARIIEILSLGDSATKDQASVSESNGYITSASGTQGDDTLTFTGRGLYNVDTGNGDDNVIAKSALIAGVSLGDGKDSLKASGGLIADVDGGAGNDDIQLTGSLIMNVSGGDGDDTIKASGKALIGIDGGDGNDTMYLEGARIFASGGKGNDTVTIHQTDKANGIAEYAFAAGDGQDTIATDGPLSLRFKGYNASDLTVSREKDNLVITMKGSDDKITVSLRDANNAANNAPAQYQFVSDNGQTVLKIS</sequence>
<dbReference type="InterPro" id="IPR011049">
    <property type="entry name" value="Serralysin-like_metalloprot_C"/>
</dbReference>
<dbReference type="EMBL" id="SSOA01000002">
    <property type="protein sequence ID" value="THF52439.1"/>
    <property type="molecule type" value="Genomic_DNA"/>
</dbReference>
<gene>
    <name evidence="2" type="ORF">E6C51_06535</name>
</gene>
<dbReference type="PRINTS" id="PR00313">
    <property type="entry name" value="CABNDNGRPT"/>
</dbReference>
<proteinExistence type="predicted"/>
<protein>
    <submittedName>
        <fullName evidence="2">RTX toxin</fullName>
    </submittedName>
</protein>
<accession>A0A4S4A243</accession>
<dbReference type="Proteomes" id="UP000310754">
    <property type="component" value="Unassembled WGS sequence"/>
</dbReference>
<keyword evidence="3" id="KW-1185">Reference proteome</keyword>
<dbReference type="Gene3D" id="2.160.20.160">
    <property type="match status" value="1"/>
</dbReference>
<evidence type="ECO:0000313" key="2">
    <source>
        <dbReference type="EMBL" id="THF52439.1"/>
    </source>
</evidence>
<feature type="region of interest" description="Disordered" evidence="1">
    <location>
        <begin position="31"/>
        <end position="51"/>
    </location>
</feature>
<dbReference type="RefSeq" id="WP_190235388.1">
    <property type="nucleotide sequence ID" value="NZ_SSOA01000002.1"/>
</dbReference>
<dbReference type="SUPFAM" id="SSF51120">
    <property type="entry name" value="beta-Roll"/>
    <property type="match status" value="1"/>
</dbReference>
<dbReference type="AlphaFoldDB" id="A0A4S4A243"/>
<evidence type="ECO:0000256" key="1">
    <source>
        <dbReference type="SAM" id="MobiDB-lite"/>
    </source>
</evidence>
<feature type="compositionally biased region" description="Polar residues" evidence="1">
    <location>
        <begin position="31"/>
        <end position="45"/>
    </location>
</feature>
<organism evidence="2 3">
    <name type="scientific">Allorhizobium terrae</name>
    <dbReference type="NCBI Taxonomy" id="1848972"/>
    <lineage>
        <taxon>Bacteria</taxon>
        <taxon>Pseudomonadati</taxon>
        <taxon>Pseudomonadota</taxon>
        <taxon>Alphaproteobacteria</taxon>
        <taxon>Hyphomicrobiales</taxon>
        <taxon>Rhizobiaceae</taxon>
        <taxon>Rhizobium/Agrobacterium group</taxon>
        <taxon>Allorhizobium</taxon>
    </lineage>
</organism>
<reference evidence="2 3" key="1">
    <citation type="submission" date="2019-04" db="EMBL/GenBank/DDBJ databases">
        <title>Rhizobium terrae sp. nov., isolated from a paddy soil.</title>
        <authorList>
            <person name="Lin S.-Y."/>
            <person name="Hameed A."/>
            <person name="Huang H.-I."/>
            <person name="Young C.-C."/>
        </authorList>
    </citation>
    <scope>NUCLEOTIDE SEQUENCE [LARGE SCALE GENOMIC DNA]</scope>
    <source>
        <strain evidence="2 3">CC-HIH110</strain>
    </source>
</reference>
<name>A0A4S4A243_9HYPH</name>
<evidence type="ECO:0000313" key="3">
    <source>
        <dbReference type="Proteomes" id="UP000310754"/>
    </source>
</evidence>